<evidence type="ECO:0000256" key="4">
    <source>
        <dbReference type="ARBA" id="ARBA00022989"/>
    </source>
</evidence>
<evidence type="ECO:0000256" key="5">
    <source>
        <dbReference type="ARBA" id="ARBA00023136"/>
    </source>
</evidence>
<dbReference type="InterPro" id="IPR001708">
    <property type="entry name" value="YidC/ALB3/OXA1/COX18"/>
</dbReference>
<keyword evidence="5" id="KW-0472">Membrane</keyword>
<evidence type="ECO:0000313" key="7">
    <source>
        <dbReference type="Proteomes" id="UP000237347"/>
    </source>
</evidence>
<comment type="caution">
    <text evidence="6">The sequence shown here is derived from an EMBL/GenBank/DDBJ whole genome shotgun (WGS) entry which is preliminary data.</text>
</comment>
<dbReference type="EMBL" id="PKMF04000125">
    <property type="protein sequence ID" value="KAK7848644.1"/>
    <property type="molecule type" value="Genomic_DNA"/>
</dbReference>
<comment type="subcellular location">
    <subcellularLocation>
        <location evidence="1">Membrane</location>
        <topology evidence="1">Multi-pass membrane protein</topology>
    </subcellularLocation>
</comment>
<evidence type="ECO:0000256" key="1">
    <source>
        <dbReference type="ARBA" id="ARBA00004141"/>
    </source>
</evidence>
<evidence type="ECO:0000313" key="6">
    <source>
        <dbReference type="EMBL" id="KAK7848644.1"/>
    </source>
</evidence>
<dbReference type="Proteomes" id="UP000237347">
    <property type="component" value="Unassembled WGS sequence"/>
</dbReference>
<dbReference type="GO" id="GO:0051205">
    <property type="term" value="P:protein insertion into membrane"/>
    <property type="evidence" value="ECO:0007669"/>
    <property type="project" value="TreeGrafter"/>
</dbReference>
<protein>
    <submittedName>
        <fullName evidence="6">Inner membrane protein albino3</fullName>
    </submittedName>
</protein>
<accession>A0AAW0LCI8</accession>
<dbReference type="PANTHER" id="PTHR12428">
    <property type="entry name" value="OXA1"/>
    <property type="match status" value="1"/>
</dbReference>
<gene>
    <name evidence="6" type="primary">ALB3_1</name>
    <name evidence="6" type="ORF">CFP56_004636</name>
</gene>
<name>A0AAW0LCI8_QUESU</name>
<dbReference type="GO" id="GO:0010027">
    <property type="term" value="P:thylakoid membrane organization"/>
    <property type="evidence" value="ECO:0007669"/>
    <property type="project" value="TreeGrafter"/>
</dbReference>
<organism evidence="6 7">
    <name type="scientific">Quercus suber</name>
    <name type="common">Cork oak</name>
    <dbReference type="NCBI Taxonomy" id="58331"/>
    <lineage>
        <taxon>Eukaryota</taxon>
        <taxon>Viridiplantae</taxon>
        <taxon>Streptophyta</taxon>
        <taxon>Embryophyta</taxon>
        <taxon>Tracheophyta</taxon>
        <taxon>Spermatophyta</taxon>
        <taxon>Magnoliopsida</taxon>
        <taxon>eudicotyledons</taxon>
        <taxon>Gunneridae</taxon>
        <taxon>Pentapetalae</taxon>
        <taxon>rosids</taxon>
        <taxon>fabids</taxon>
        <taxon>Fagales</taxon>
        <taxon>Fagaceae</taxon>
        <taxon>Quercus</taxon>
    </lineage>
</organism>
<dbReference type="AlphaFoldDB" id="A0AAW0LCI8"/>
<dbReference type="GO" id="GO:0009535">
    <property type="term" value="C:chloroplast thylakoid membrane"/>
    <property type="evidence" value="ECO:0007669"/>
    <property type="project" value="TreeGrafter"/>
</dbReference>
<comment type="similarity">
    <text evidence="2">Belongs to the OXA1/ALB3/YidC (TC 2.A.9.2) family.</text>
</comment>
<proteinExistence type="inferred from homology"/>
<sequence length="365" mass="40871">MAKNINSSPPFIGTPLPSLRHGFLHSHPRLVSTRVKLSFRENLPPINSFDSHIDFSAILTRTEGLLYTLADAAVATAADAAVQKKQRLVRVHIRRHGGRSQVMMDGLTAVHVPYAYGFAIILLAPCPLTKQQVLQDSELLKEGFFWIPSLGGPTSIAAQQMKTTKNLQLKKGDRQFLKFEKLSKILRLIWDDQPPLGWYDTAAYLVLPVLFVGSQYVSMELMKPPQTDDPTQKNTLLVFKFLPFMIGYFSLSVPSGLSIYWSVESIVLSIISMLSGPNHESPSNVEAAVNGALVYLDDVRKALKVLEKEVLCNQKEWRDRKDKFKKKVSRCLRKSQEAGHQCLFSACGCRRGLKLCTKPSKSSQN</sequence>
<dbReference type="InterPro" id="IPR016135">
    <property type="entry name" value="UBQ-conjugating_enzyme/RWD"/>
</dbReference>
<reference evidence="6 7" key="1">
    <citation type="journal article" date="2018" name="Sci. Data">
        <title>The draft genome sequence of cork oak.</title>
        <authorList>
            <person name="Ramos A.M."/>
            <person name="Usie A."/>
            <person name="Barbosa P."/>
            <person name="Barros P.M."/>
            <person name="Capote T."/>
            <person name="Chaves I."/>
            <person name="Simoes F."/>
            <person name="Abreu I."/>
            <person name="Carrasquinho I."/>
            <person name="Faro C."/>
            <person name="Guimaraes J.B."/>
            <person name="Mendonca D."/>
            <person name="Nobrega F."/>
            <person name="Rodrigues L."/>
            <person name="Saibo N.J.M."/>
            <person name="Varela M.C."/>
            <person name="Egas C."/>
            <person name="Matos J."/>
            <person name="Miguel C.M."/>
            <person name="Oliveira M.M."/>
            <person name="Ricardo C.P."/>
            <person name="Goncalves S."/>
        </authorList>
    </citation>
    <scope>NUCLEOTIDE SEQUENCE [LARGE SCALE GENOMIC DNA]</scope>
    <source>
        <strain evidence="7">cv. HL8</strain>
    </source>
</reference>
<keyword evidence="3" id="KW-0812">Transmembrane</keyword>
<evidence type="ECO:0000256" key="3">
    <source>
        <dbReference type="ARBA" id="ARBA00022692"/>
    </source>
</evidence>
<evidence type="ECO:0000256" key="2">
    <source>
        <dbReference type="ARBA" id="ARBA00010583"/>
    </source>
</evidence>
<dbReference type="PANTHER" id="PTHR12428:SF47">
    <property type="entry name" value="INNER MEMBRANE PROTEIN ALBINO3, CHLOROPLASTIC"/>
    <property type="match status" value="1"/>
</dbReference>
<dbReference type="Gene3D" id="3.10.110.10">
    <property type="entry name" value="Ubiquitin Conjugating Enzyme"/>
    <property type="match status" value="1"/>
</dbReference>
<dbReference type="GO" id="GO:0032977">
    <property type="term" value="F:membrane insertase activity"/>
    <property type="evidence" value="ECO:0007669"/>
    <property type="project" value="InterPro"/>
</dbReference>
<dbReference type="GO" id="GO:0072598">
    <property type="term" value="P:protein localization to chloroplast"/>
    <property type="evidence" value="ECO:0007669"/>
    <property type="project" value="TreeGrafter"/>
</dbReference>
<keyword evidence="4" id="KW-1133">Transmembrane helix</keyword>
<keyword evidence="7" id="KW-1185">Reference proteome</keyword>